<evidence type="ECO:0000313" key="3">
    <source>
        <dbReference type="Proteomes" id="UP001138751"/>
    </source>
</evidence>
<feature type="non-terminal residue" evidence="2">
    <location>
        <position position="1"/>
    </location>
</feature>
<reference evidence="2" key="2">
    <citation type="journal article" date="2021" name="Syst. Appl. Microbiol.">
        <title>Roseomonas hellenica sp. nov., isolated from roots of wild-growing Alkanna tinctoria.</title>
        <authorList>
            <person name="Rat A."/>
            <person name="Naranjo H.D."/>
            <person name="Lebbe L."/>
            <person name="Cnockaert M."/>
            <person name="Krigas N."/>
            <person name="Grigoriadou K."/>
            <person name="Maloupa E."/>
            <person name="Willems A."/>
        </authorList>
    </citation>
    <scope>NUCLEOTIDE SEQUENCE</scope>
    <source>
        <strain evidence="2">LMG 31231</strain>
    </source>
</reference>
<evidence type="ECO:0000256" key="1">
    <source>
        <dbReference type="SAM" id="MobiDB-lite"/>
    </source>
</evidence>
<name>A0A9X9X1W3_9PROT</name>
<dbReference type="RefSeq" id="WP_211863799.1">
    <property type="nucleotide sequence ID" value="NZ_JAAEDM010000069.1"/>
</dbReference>
<evidence type="ECO:0000313" key="2">
    <source>
        <dbReference type="EMBL" id="MBR0673392.1"/>
    </source>
</evidence>
<sequence length="254" mass="25793">PAETWWLRASGGRWRPRAVVLPPVMLPEDPARWCAHGGMGPGPRNAVALAHAALKASGVAPDCPEAMVLVVAAPVAPHAWRLPDGGVALAPGRWVRRYAALPAGARLGAWVHEMAHLLLGWPDLPGSPCLMGAGAMRDAARDPAPPGPALALAAGWMTALPADTRLPALAVDEGMALALDRGGQRLLITRKGNTFAIHDRDTPGGPLAAGPLDDLAAPLLAGAGAALASLSPAPSPSWTGPASSPVARSGSARG</sequence>
<protein>
    <submittedName>
        <fullName evidence="2">Uncharacterized protein</fullName>
    </submittedName>
</protein>
<accession>A0A9X9X1W3</accession>
<comment type="caution">
    <text evidence="2">The sequence shown here is derived from an EMBL/GenBank/DDBJ whole genome shotgun (WGS) entry which is preliminary data.</text>
</comment>
<reference evidence="2" key="1">
    <citation type="submission" date="2020-01" db="EMBL/GenBank/DDBJ databases">
        <authorList>
            <person name="Rat A."/>
        </authorList>
    </citation>
    <scope>NUCLEOTIDE SEQUENCE</scope>
    <source>
        <strain evidence="2">LMG 31231</strain>
    </source>
</reference>
<dbReference type="AlphaFoldDB" id="A0A9X9X1W3"/>
<keyword evidence="3" id="KW-1185">Reference proteome</keyword>
<dbReference type="EMBL" id="JAAEDM010000069">
    <property type="protein sequence ID" value="MBR0673392.1"/>
    <property type="molecule type" value="Genomic_DNA"/>
</dbReference>
<dbReference type="Proteomes" id="UP001138751">
    <property type="component" value="Unassembled WGS sequence"/>
</dbReference>
<organism evidence="2 3">
    <name type="scientific">Neoroseomonas soli</name>
    <dbReference type="NCBI Taxonomy" id="1081025"/>
    <lineage>
        <taxon>Bacteria</taxon>
        <taxon>Pseudomonadati</taxon>
        <taxon>Pseudomonadota</taxon>
        <taxon>Alphaproteobacteria</taxon>
        <taxon>Acetobacterales</taxon>
        <taxon>Acetobacteraceae</taxon>
        <taxon>Neoroseomonas</taxon>
    </lineage>
</organism>
<feature type="region of interest" description="Disordered" evidence="1">
    <location>
        <begin position="230"/>
        <end position="254"/>
    </location>
</feature>
<gene>
    <name evidence="2" type="ORF">GXW76_19620</name>
</gene>
<proteinExistence type="predicted"/>